<dbReference type="GO" id="GO:0022857">
    <property type="term" value="F:transmembrane transporter activity"/>
    <property type="evidence" value="ECO:0007669"/>
    <property type="project" value="InterPro"/>
</dbReference>
<dbReference type="PANTHER" id="PTHR11795">
    <property type="entry name" value="BRANCHED-CHAIN AMINO ACID TRANSPORT SYSTEM PERMEASE PROTEIN LIVH"/>
    <property type="match status" value="1"/>
</dbReference>
<comment type="caution">
    <text evidence="10">The sequence shown here is derived from an EMBL/GenBank/DDBJ whole genome shotgun (WGS) entry which is preliminary data.</text>
</comment>
<dbReference type="Pfam" id="PF02653">
    <property type="entry name" value="BPD_transp_2"/>
    <property type="match status" value="1"/>
</dbReference>
<dbReference type="OrthoDB" id="9807115at2"/>
<evidence type="ECO:0000256" key="5">
    <source>
        <dbReference type="ARBA" id="ARBA00022970"/>
    </source>
</evidence>
<dbReference type="CDD" id="cd06582">
    <property type="entry name" value="TM_PBP1_LivH_like"/>
    <property type="match status" value="1"/>
</dbReference>
<reference evidence="10 11" key="1">
    <citation type="submission" date="2016-04" db="EMBL/GenBank/DDBJ databases">
        <title>Chloroflexus islandicus sp. nov., a thermophilic filamentous anoxygenic phototrophic bacterium from geyser Strokkur (Iceland).</title>
        <authorList>
            <person name="Gaisin V.A."/>
            <person name="Kalashnikov A.M."/>
            <person name="Sukhacheva M.V."/>
            <person name="Grouzdev D.S."/>
            <person name="Ivanov T.M."/>
            <person name="Kuznetsov B."/>
            <person name="Gorlenko V.M."/>
        </authorList>
    </citation>
    <scope>NUCLEOTIDE SEQUENCE [LARGE SCALE GENOMIC DNA]</scope>
    <source>
        <strain evidence="11">isl-2</strain>
    </source>
</reference>
<dbReference type="AlphaFoldDB" id="A0A178MFI6"/>
<feature type="transmembrane region" description="Helical" evidence="9">
    <location>
        <begin position="231"/>
        <end position="250"/>
    </location>
</feature>
<keyword evidence="6 9" id="KW-1133">Transmembrane helix</keyword>
<dbReference type="InterPro" id="IPR001851">
    <property type="entry name" value="ABC_transp_permease"/>
</dbReference>
<evidence type="ECO:0000256" key="2">
    <source>
        <dbReference type="ARBA" id="ARBA00022448"/>
    </source>
</evidence>
<comment type="similarity">
    <text evidence="8">Belongs to the binding-protein-dependent transport system permease family. LivHM subfamily.</text>
</comment>
<feature type="transmembrane region" description="Helical" evidence="9">
    <location>
        <begin position="378"/>
        <end position="403"/>
    </location>
</feature>
<keyword evidence="4 9" id="KW-0812">Transmembrane</keyword>
<name>A0A178MFI6_9CHLR</name>
<feature type="transmembrane region" description="Helical" evidence="9">
    <location>
        <begin position="64"/>
        <end position="84"/>
    </location>
</feature>
<sequence>MIEWIQRRRGLIAGIVAAILFAVWASSQYEPRVLASILLSGLTLGALYFLVTSGLSLIFGLMDVLNFAHGTLFMIGAYIGFTLYANPRLLLNTLPFVLAFVAGWLLARWLPFSSLPAGHRRPLWVVAVLVGVFAVWGFELAPLATTALSSGGRVPTEQAQAPVGIFIARTLGLAITGLIAGAAFVIGSEHARRPANRDLAWPLGLLALALIIAPLRLSAEGWILALDSNTRFLLALVAGAGGGAALGGLMEWSLIRPLYSRPIYQVLVTLGLVFVGTELVKGIWGPGGYFMELPAWFSRRGPSCPSPNLIAWLQDNCASIDVLGRPFPSYRIFIIALGIAMFIGIAVLLRYTRLGMIIRAGVQDGEMVQALGINVRRVFTLVFALGAGLAALGGVAAAPFLGISPGLGQEFQLQAFIAVVIGGMGSFTGAAMGALLVGLARAFGDQMVLTGIQLPWMSEAMTFSPSIARASTVLIMALVLLLRPAGLFGKKE</sequence>
<evidence type="ECO:0000256" key="9">
    <source>
        <dbReference type="SAM" id="Phobius"/>
    </source>
</evidence>
<feature type="transmembrane region" description="Helical" evidence="9">
    <location>
        <begin position="163"/>
        <end position="187"/>
    </location>
</feature>
<keyword evidence="5" id="KW-0029">Amino-acid transport</keyword>
<evidence type="ECO:0000256" key="7">
    <source>
        <dbReference type="ARBA" id="ARBA00023136"/>
    </source>
</evidence>
<keyword evidence="7 9" id="KW-0472">Membrane</keyword>
<feature type="transmembrane region" description="Helical" evidence="9">
    <location>
        <begin position="35"/>
        <end position="57"/>
    </location>
</feature>
<evidence type="ECO:0000256" key="1">
    <source>
        <dbReference type="ARBA" id="ARBA00004651"/>
    </source>
</evidence>
<dbReference type="RefSeq" id="WP_066785153.1">
    <property type="nucleotide sequence ID" value="NZ_LWQS01000041.1"/>
</dbReference>
<feature type="transmembrane region" description="Helical" evidence="9">
    <location>
        <begin position="460"/>
        <end position="482"/>
    </location>
</feature>
<evidence type="ECO:0000256" key="8">
    <source>
        <dbReference type="ARBA" id="ARBA00037998"/>
    </source>
</evidence>
<proteinExistence type="inferred from homology"/>
<evidence type="ECO:0000256" key="3">
    <source>
        <dbReference type="ARBA" id="ARBA00022475"/>
    </source>
</evidence>
<feature type="transmembrane region" description="Helical" evidence="9">
    <location>
        <begin position="262"/>
        <end position="284"/>
    </location>
</feature>
<keyword evidence="2" id="KW-0813">Transport</keyword>
<organism evidence="10 11">
    <name type="scientific">Chloroflexus islandicus</name>
    <dbReference type="NCBI Taxonomy" id="1707952"/>
    <lineage>
        <taxon>Bacteria</taxon>
        <taxon>Bacillati</taxon>
        <taxon>Chloroflexota</taxon>
        <taxon>Chloroflexia</taxon>
        <taxon>Chloroflexales</taxon>
        <taxon>Chloroflexineae</taxon>
        <taxon>Chloroflexaceae</taxon>
        <taxon>Chloroflexus</taxon>
    </lineage>
</organism>
<gene>
    <name evidence="10" type="ORF">A6A03_11355</name>
</gene>
<keyword evidence="11" id="KW-1185">Reference proteome</keyword>
<dbReference type="InterPro" id="IPR052157">
    <property type="entry name" value="BCAA_transport_permease"/>
</dbReference>
<dbReference type="Proteomes" id="UP000078287">
    <property type="component" value="Unassembled WGS sequence"/>
</dbReference>
<dbReference type="PANTHER" id="PTHR11795:SF442">
    <property type="entry name" value="ABC TRANSPORTER ATP-BINDING PROTEIN"/>
    <property type="match status" value="1"/>
</dbReference>
<feature type="transmembrane region" description="Helical" evidence="9">
    <location>
        <begin position="199"/>
        <end position="219"/>
    </location>
</feature>
<dbReference type="GO" id="GO:0005886">
    <property type="term" value="C:plasma membrane"/>
    <property type="evidence" value="ECO:0007669"/>
    <property type="project" value="UniProtKB-SubCell"/>
</dbReference>
<evidence type="ECO:0000256" key="4">
    <source>
        <dbReference type="ARBA" id="ARBA00022692"/>
    </source>
</evidence>
<accession>A0A178MFI6</accession>
<protein>
    <submittedName>
        <fullName evidence="10">ABC transporter permease</fullName>
    </submittedName>
</protein>
<evidence type="ECO:0000313" key="10">
    <source>
        <dbReference type="EMBL" id="OAN46897.1"/>
    </source>
</evidence>
<evidence type="ECO:0000256" key="6">
    <source>
        <dbReference type="ARBA" id="ARBA00022989"/>
    </source>
</evidence>
<keyword evidence="3" id="KW-1003">Cell membrane</keyword>
<dbReference type="EMBL" id="LWQS01000041">
    <property type="protein sequence ID" value="OAN46897.1"/>
    <property type="molecule type" value="Genomic_DNA"/>
</dbReference>
<comment type="subcellular location">
    <subcellularLocation>
        <location evidence="1">Cell membrane</location>
        <topology evidence="1">Multi-pass membrane protein</topology>
    </subcellularLocation>
</comment>
<feature type="transmembrane region" description="Helical" evidence="9">
    <location>
        <begin position="90"/>
        <end position="110"/>
    </location>
</feature>
<feature type="transmembrane region" description="Helical" evidence="9">
    <location>
        <begin position="415"/>
        <end position="439"/>
    </location>
</feature>
<feature type="transmembrane region" description="Helical" evidence="9">
    <location>
        <begin position="330"/>
        <end position="349"/>
    </location>
</feature>
<dbReference type="STRING" id="1707952.A6A03_11355"/>
<dbReference type="GO" id="GO:0006865">
    <property type="term" value="P:amino acid transport"/>
    <property type="evidence" value="ECO:0007669"/>
    <property type="project" value="UniProtKB-KW"/>
</dbReference>
<evidence type="ECO:0000313" key="11">
    <source>
        <dbReference type="Proteomes" id="UP000078287"/>
    </source>
</evidence>
<feature type="transmembrane region" description="Helical" evidence="9">
    <location>
        <begin position="122"/>
        <end position="143"/>
    </location>
</feature>